<dbReference type="CDD" id="cd12148">
    <property type="entry name" value="fungal_TF_MHR"/>
    <property type="match status" value="1"/>
</dbReference>
<evidence type="ECO:0000256" key="5">
    <source>
        <dbReference type="ARBA" id="ARBA00023125"/>
    </source>
</evidence>
<evidence type="ECO:0000313" key="10">
    <source>
        <dbReference type="EMBL" id="CAD6506350.1"/>
    </source>
</evidence>
<keyword evidence="3" id="KW-0862">Zinc</keyword>
<evidence type="ECO:0000256" key="7">
    <source>
        <dbReference type="ARBA" id="ARBA00023242"/>
    </source>
</evidence>
<dbReference type="InterPro" id="IPR001138">
    <property type="entry name" value="Zn2Cys6_DnaBD"/>
</dbReference>
<dbReference type="InterPro" id="IPR052202">
    <property type="entry name" value="Yeast_MetPath_Reg"/>
</dbReference>
<dbReference type="PROSITE" id="PS00463">
    <property type="entry name" value="ZN2_CY6_FUNGAL_1"/>
    <property type="match status" value="1"/>
</dbReference>
<dbReference type="GO" id="GO:0005634">
    <property type="term" value="C:nucleus"/>
    <property type="evidence" value="ECO:0007669"/>
    <property type="project" value="UniProtKB-SubCell"/>
</dbReference>
<protein>
    <submittedName>
        <fullName evidence="10">BgTH12-07276</fullName>
    </submittedName>
</protein>
<accession>A0A9W4D7K1</accession>
<dbReference type="PANTHER" id="PTHR47782">
    <property type="entry name" value="ZN(II)2CYS6 TRANSCRIPTION FACTOR (EUROFUNG)-RELATED"/>
    <property type="match status" value="1"/>
</dbReference>
<dbReference type="SMART" id="SM00066">
    <property type="entry name" value="GAL4"/>
    <property type="match status" value="1"/>
</dbReference>
<dbReference type="GO" id="GO:0008270">
    <property type="term" value="F:zinc ion binding"/>
    <property type="evidence" value="ECO:0007669"/>
    <property type="project" value="InterPro"/>
</dbReference>
<reference evidence="10" key="1">
    <citation type="submission" date="2020-10" db="EMBL/GenBank/DDBJ databases">
        <authorList>
            <person name="Muller C M."/>
        </authorList>
    </citation>
    <scope>NUCLEOTIDE SEQUENCE</scope>
    <source>
        <strain evidence="10">THUN-12</strain>
    </source>
</reference>
<evidence type="ECO:0000256" key="3">
    <source>
        <dbReference type="ARBA" id="ARBA00022833"/>
    </source>
</evidence>
<evidence type="ECO:0000256" key="4">
    <source>
        <dbReference type="ARBA" id="ARBA00023015"/>
    </source>
</evidence>
<keyword evidence="4" id="KW-0805">Transcription regulation</keyword>
<feature type="domain" description="Zn(2)-C6 fungal-type" evidence="9">
    <location>
        <begin position="24"/>
        <end position="54"/>
    </location>
</feature>
<evidence type="ECO:0000256" key="8">
    <source>
        <dbReference type="SAM" id="Coils"/>
    </source>
</evidence>
<organism evidence="10 11">
    <name type="scientific">Blumeria graminis f. sp. triticale</name>
    <dbReference type="NCBI Taxonomy" id="1689686"/>
    <lineage>
        <taxon>Eukaryota</taxon>
        <taxon>Fungi</taxon>
        <taxon>Dikarya</taxon>
        <taxon>Ascomycota</taxon>
        <taxon>Pezizomycotina</taxon>
        <taxon>Leotiomycetes</taxon>
        <taxon>Erysiphales</taxon>
        <taxon>Erysiphaceae</taxon>
        <taxon>Blumeria</taxon>
    </lineage>
</organism>
<evidence type="ECO:0000259" key="9">
    <source>
        <dbReference type="PROSITE" id="PS50048"/>
    </source>
</evidence>
<evidence type="ECO:0000256" key="2">
    <source>
        <dbReference type="ARBA" id="ARBA00022723"/>
    </source>
</evidence>
<name>A0A9W4D7K1_BLUGR</name>
<dbReference type="PANTHER" id="PTHR47782:SF2">
    <property type="entry name" value="TRANSCRIPTION FACTOR, PUTATIVE (AFU_ORTHOLOGUE AFUA_4G12570)-RELATED"/>
    <property type="match status" value="1"/>
</dbReference>
<dbReference type="AlphaFoldDB" id="A0A9W4D7K1"/>
<keyword evidence="2" id="KW-0479">Metal-binding</keyword>
<dbReference type="GO" id="GO:0043565">
    <property type="term" value="F:sequence-specific DNA binding"/>
    <property type="evidence" value="ECO:0007669"/>
    <property type="project" value="TreeGrafter"/>
</dbReference>
<keyword evidence="7" id="KW-0539">Nucleus</keyword>
<dbReference type="CDD" id="cd14723">
    <property type="entry name" value="ZIP_Ppr1"/>
    <property type="match status" value="1"/>
</dbReference>
<dbReference type="Pfam" id="PF04082">
    <property type="entry name" value="Fungal_trans"/>
    <property type="match status" value="1"/>
</dbReference>
<gene>
    <name evidence="10" type="ORF">BGTH12_LOCUS7708</name>
</gene>
<comment type="subcellular location">
    <subcellularLocation>
        <location evidence="1">Nucleus</location>
    </subcellularLocation>
</comment>
<evidence type="ECO:0000313" key="11">
    <source>
        <dbReference type="Proteomes" id="UP000683417"/>
    </source>
</evidence>
<proteinExistence type="predicted"/>
<dbReference type="PROSITE" id="PS50048">
    <property type="entry name" value="ZN2_CY6_FUNGAL_2"/>
    <property type="match status" value="1"/>
</dbReference>
<keyword evidence="8" id="KW-0175">Coiled coil</keyword>
<dbReference type="CDD" id="cd00067">
    <property type="entry name" value="GAL4"/>
    <property type="match status" value="1"/>
</dbReference>
<comment type="caution">
    <text evidence="10">The sequence shown here is derived from an EMBL/GenBank/DDBJ whole genome shotgun (WGS) entry which is preliminary data.</text>
</comment>
<dbReference type="EMBL" id="CAJHIT010000010">
    <property type="protein sequence ID" value="CAD6506350.1"/>
    <property type="molecule type" value="Genomic_DNA"/>
</dbReference>
<sequence length="611" mass="69101">MHQSSSPRSSADTPHLRVSRPVAACSRCRRAKIKCDGKLPACSACERAGRADECFSPNEKYAKASERSYVASLESRIERLEQQIAFAGARKASIAMHDNNKGAKSPCPKNSFAAIRAAVQEKAAQKRETADVNELISDFGFLSVNATTRGFDVPSTKMTFARLILAASNNEPIPRYQPFRLPPRTATMPLLKYYLDTVFVLLPLFPEADLLTVFDAMYQENGQSITDFEYWLFCMVLAIGSSGQSRSNKDKFYIDGVLWVGRALQFADRVLVPGFISQIQALALLVQYAMLDPVHFDSWILAGFACRAAIDLGFHQDPLNQDQTDLKVSNLRRAIFYCVYSLDRSTSMVHARSFSFTDDSASVTIPSLASLTPPPNSKPVLSEPNILQVAIELFKLRLIQSSWYQELFQSGREPFSSSPTYVWEKCQEMQQWAQSLPKDLPSSLKLLLDLELSYSYVYCLAPSFRVKNVSARGKFLIFEHSIEYIEKIFKIAQMTNNIIFYTYHDALRVFFVGSQFVSVLHDDQDWLLNTELHGARQDTENFLQSSLPQSYGIDNFGRSLGCISHIKKTLKIFGNRWEDSRVLLSSFEARVENLTKELYRKRISLKASCRT</sequence>
<evidence type="ECO:0000256" key="1">
    <source>
        <dbReference type="ARBA" id="ARBA00004123"/>
    </source>
</evidence>
<feature type="coiled-coil region" evidence="8">
    <location>
        <begin position="63"/>
        <end position="90"/>
    </location>
</feature>
<keyword evidence="6" id="KW-0804">Transcription</keyword>
<dbReference type="Proteomes" id="UP000683417">
    <property type="component" value="Unassembled WGS sequence"/>
</dbReference>
<keyword evidence="5" id="KW-0238">DNA-binding</keyword>
<dbReference type="GO" id="GO:0000981">
    <property type="term" value="F:DNA-binding transcription factor activity, RNA polymerase II-specific"/>
    <property type="evidence" value="ECO:0007669"/>
    <property type="project" value="InterPro"/>
</dbReference>
<dbReference type="SMART" id="SM00906">
    <property type="entry name" value="Fungal_trans"/>
    <property type="match status" value="1"/>
</dbReference>
<dbReference type="InterPro" id="IPR007219">
    <property type="entry name" value="XnlR_reg_dom"/>
</dbReference>
<dbReference type="GO" id="GO:0045944">
    <property type="term" value="P:positive regulation of transcription by RNA polymerase II"/>
    <property type="evidence" value="ECO:0007669"/>
    <property type="project" value="TreeGrafter"/>
</dbReference>
<dbReference type="GO" id="GO:0006351">
    <property type="term" value="P:DNA-templated transcription"/>
    <property type="evidence" value="ECO:0007669"/>
    <property type="project" value="InterPro"/>
</dbReference>
<dbReference type="Pfam" id="PF00172">
    <property type="entry name" value="Zn_clus"/>
    <property type="match status" value="1"/>
</dbReference>
<evidence type="ECO:0000256" key="6">
    <source>
        <dbReference type="ARBA" id="ARBA00023163"/>
    </source>
</evidence>